<dbReference type="Proteomes" id="UP000716291">
    <property type="component" value="Unassembled WGS sequence"/>
</dbReference>
<proteinExistence type="predicted"/>
<evidence type="ECO:0000313" key="2">
    <source>
        <dbReference type="Proteomes" id="UP000716291"/>
    </source>
</evidence>
<gene>
    <name evidence="1" type="ORF">G6F64_007735</name>
</gene>
<dbReference type="EMBL" id="JAANQT010001173">
    <property type="protein sequence ID" value="KAG1306255.1"/>
    <property type="molecule type" value="Genomic_DNA"/>
</dbReference>
<dbReference type="AlphaFoldDB" id="A0A9P7BQY6"/>
<sequence length="146" mass="16857">MFTQFKLSYSSYFFANGSPNSFIEDSYVHNYIAPILQPIFTAEPLLHIQWANSYLNKKENKVMKEVKKDEVNKKTTGQVREKGKKPDFVANVKTMNSWISVTIGEFKSPKFSRCFESDLVKVGKEMRTMLNALICLECRILLLEVS</sequence>
<protein>
    <submittedName>
        <fullName evidence="1">Uncharacterized protein</fullName>
    </submittedName>
</protein>
<accession>A0A9P7BQY6</accession>
<keyword evidence="2" id="KW-1185">Reference proteome</keyword>
<organism evidence="1 2">
    <name type="scientific">Rhizopus oryzae</name>
    <name type="common">Mucormycosis agent</name>
    <name type="synonym">Rhizopus arrhizus var. delemar</name>
    <dbReference type="NCBI Taxonomy" id="64495"/>
    <lineage>
        <taxon>Eukaryota</taxon>
        <taxon>Fungi</taxon>
        <taxon>Fungi incertae sedis</taxon>
        <taxon>Mucoromycota</taxon>
        <taxon>Mucoromycotina</taxon>
        <taxon>Mucoromycetes</taxon>
        <taxon>Mucorales</taxon>
        <taxon>Mucorineae</taxon>
        <taxon>Rhizopodaceae</taxon>
        <taxon>Rhizopus</taxon>
    </lineage>
</organism>
<name>A0A9P7BQY6_RHIOR</name>
<comment type="caution">
    <text evidence="1">The sequence shown here is derived from an EMBL/GenBank/DDBJ whole genome shotgun (WGS) entry which is preliminary data.</text>
</comment>
<evidence type="ECO:0000313" key="1">
    <source>
        <dbReference type="EMBL" id="KAG1306255.1"/>
    </source>
</evidence>
<reference evidence="1" key="1">
    <citation type="journal article" date="2020" name="Microb. Genom.">
        <title>Genetic diversity of clinical and environmental Mucorales isolates obtained from an investigation of mucormycosis cases among solid organ transplant recipients.</title>
        <authorList>
            <person name="Nguyen M.H."/>
            <person name="Kaul D."/>
            <person name="Muto C."/>
            <person name="Cheng S.J."/>
            <person name="Richter R.A."/>
            <person name="Bruno V.M."/>
            <person name="Liu G."/>
            <person name="Beyhan S."/>
            <person name="Sundermann A.J."/>
            <person name="Mounaud S."/>
            <person name="Pasculle A.W."/>
            <person name="Nierman W.C."/>
            <person name="Driscoll E."/>
            <person name="Cumbie R."/>
            <person name="Clancy C.J."/>
            <person name="Dupont C.L."/>
        </authorList>
    </citation>
    <scope>NUCLEOTIDE SEQUENCE</scope>
    <source>
        <strain evidence="1">GL11</strain>
    </source>
</reference>